<keyword evidence="2" id="KW-1185">Reference proteome</keyword>
<comment type="caution">
    <text evidence="1">The sequence shown here is derived from an EMBL/GenBank/DDBJ whole genome shotgun (WGS) entry which is preliminary data.</text>
</comment>
<evidence type="ECO:0000313" key="1">
    <source>
        <dbReference type="EMBL" id="KAK3686803.1"/>
    </source>
</evidence>
<accession>A0ACC3ME69</accession>
<organism evidence="1 2">
    <name type="scientific">Vermiconidia calcicola</name>
    <dbReference type="NCBI Taxonomy" id="1690605"/>
    <lineage>
        <taxon>Eukaryota</taxon>
        <taxon>Fungi</taxon>
        <taxon>Dikarya</taxon>
        <taxon>Ascomycota</taxon>
        <taxon>Pezizomycotina</taxon>
        <taxon>Dothideomycetes</taxon>
        <taxon>Dothideomycetidae</taxon>
        <taxon>Mycosphaerellales</taxon>
        <taxon>Extremaceae</taxon>
        <taxon>Vermiconidia</taxon>
    </lineage>
</organism>
<proteinExistence type="predicted"/>
<dbReference type="Proteomes" id="UP001281147">
    <property type="component" value="Unassembled WGS sequence"/>
</dbReference>
<protein>
    <submittedName>
        <fullName evidence="1">Uncharacterized protein</fullName>
    </submittedName>
</protein>
<evidence type="ECO:0000313" key="2">
    <source>
        <dbReference type="Proteomes" id="UP001281147"/>
    </source>
</evidence>
<sequence>MAPHGEACHTDWIFSNNSNVHVANHRDWFTTFTDWRSTTTAGSEVLRIGDVELDVKISATRKGSSSNRRLILRDVLFVPSSVCNILGGPIMDDYDVQFGGIDSGGGLKDKRTGATAGLFDRVRLLKLWLVGQARGRSSLDPGTLYWINAMWSDEARAAWEASPSADAPPYTTAEKAWLQRAHGGEFKFLLAFGLKIHSEEDREEGRRIARGFIEQEKWVRTLIRRHCCNVM</sequence>
<name>A0ACC3ME69_9PEZI</name>
<gene>
    <name evidence="1" type="ORF">LTR37_019436</name>
</gene>
<reference evidence="1" key="1">
    <citation type="submission" date="2023-07" db="EMBL/GenBank/DDBJ databases">
        <title>Black Yeasts Isolated from many extreme environments.</title>
        <authorList>
            <person name="Coleine C."/>
            <person name="Stajich J.E."/>
            <person name="Selbmann L."/>
        </authorList>
    </citation>
    <scope>NUCLEOTIDE SEQUENCE</scope>
    <source>
        <strain evidence="1">CCFEE 5714</strain>
    </source>
</reference>
<dbReference type="EMBL" id="JAUTXU010000301">
    <property type="protein sequence ID" value="KAK3686803.1"/>
    <property type="molecule type" value="Genomic_DNA"/>
</dbReference>